<dbReference type="Pfam" id="PF19419">
    <property type="entry name" value="DUF5983"/>
    <property type="match status" value="1"/>
</dbReference>
<dbReference type="RefSeq" id="WP_353618494.1">
    <property type="nucleotide sequence ID" value="NZ_CBCSGC010000008.1"/>
</dbReference>
<proteinExistence type="predicted"/>
<accession>A0A328Z7G7</accession>
<name>A0A328Z7G7_9BURK</name>
<reference evidence="2 3" key="1">
    <citation type="submission" date="2018-06" db="EMBL/GenBank/DDBJ databases">
        <title>Genomic Encyclopedia of Archaeal and Bacterial Type Strains, Phase II (KMG-II): from individual species to whole genera.</title>
        <authorList>
            <person name="Goeker M."/>
        </authorList>
    </citation>
    <scope>NUCLEOTIDE SEQUENCE [LARGE SCALE GENOMIC DNA]</scope>
    <source>
        <strain evidence="2 3">CFPB 3232</strain>
    </source>
</reference>
<dbReference type="EMBL" id="QLTA01000032">
    <property type="protein sequence ID" value="RAR78196.1"/>
    <property type="molecule type" value="Genomic_DNA"/>
</dbReference>
<comment type="caution">
    <text evidence="2">The sequence shown here is derived from an EMBL/GenBank/DDBJ whole genome shotgun (WGS) entry which is preliminary data.</text>
</comment>
<protein>
    <recommendedName>
        <fullName evidence="1">DUF5983 domain-containing protein</fullName>
    </recommendedName>
</protein>
<feature type="domain" description="DUF5983" evidence="1">
    <location>
        <begin position="41"/>
        <end position="118"/>
    </location>
</feature>
<evidence type="ECO:0000259" key="1">
    <source>
        <dbReference type="Pfam" id="PF19419"/>
    </source>
</evidence>
<dbReference type="InterPro" id="IPR046025">
    <property type="entry name" value="DUF5983"/>
</dbReference>
<dbReference type="AlphaFoldDB" id="A0A328Z7G7"/>
<keyword evidence="3" id="KW-1185">Reference proteome</keyword>
<sequence length="131" mass="14299">MIFHIAMAAPLTEPEVEEALPCQAGDILSARMDELAERIASVSLWHLQPATRALLRRNALSVHAYPTEFGGLVFIGVPRQRAPAEHDLDMVTAAAEHAGVAWLLFDAEAPVVAGLPLYCEGELHPWTPRAR</sequence>
<organism evidence="2 3">
    <name type="scientific">Paracidovorax anthurii</name>
    <dbReference type="NCBI Taxonomy" id="78229"/>
    <lineage>
        <taxon>Bacteria</taxon>
        <taxon>Pseudomonadati</taxon>
        <taxon>Pseudomonadota</taxon>
        <taxon>Betaproteobacteria</taxon>
        <taxon>Burkholderiales</taxon>
        <taxon>Comamonadaceae</taxon>
        <taxon>Paracidovorax</taxon>
    </lineage>
</organism>
<evidence type="ECO:0000313" key="2">
    <source>
        <dbReference type="EMBL" id="RAR78196.1"/>
    </source>
</evidence>
<gene>
    <name evidence="2" type="ORF">AX018_103259</name>
</gene>
<evidence type="ECO:0000313" key="3">
    <source>
        <dbReference type="Proteomes" id="UP000248856"/>
    </source>
</evidence>
<dbReference type="Proteomes" id="UP000248856">
    <property type="component" value="Unassembled WGS sequence"/>
</dbReference>